<reference evidence="2" key="1">
    <citation type="journal article" date="2023" name="Mol. Phylogenet. Evol.">
        <title>Genome-scale phylogeny and comparative genomics of the fungal order Sordariales.</title>
        <authorList>
            <person name="Hensen N."/>
            <person name="Bonometti L."/>
            <person name="Westerberg I."/>
            <person name="Brannstrom I.O."/>
            <person name="Guillou S."/>
            <person name="Cros-Aarteil S."/>
            <person name="Calhoun S."/>
            <person name="Haridas S."/>
            <person name="Kuo A."/>
            <person name="Mondo S."/>
            <person name="Pangilinan J."/>
            <person name="Riley R."/>
            <person name="LaButti K."/>
            <person name="Andreopoulos B."/>
            <person name="Lipzen A."/>
            <person name="Chen C."/>
            <person name="Yan M."/>
            <person name="Daum C."/>
            <person name="Ng V."/>
            <person name="Clum A."/>
            <person name="Steindorff A."/>
            <person name="Ohm R.A."/>
            <person name="Martin F."/>
            <person name="Silar P."/>
            <person name="Natvig D.O."/>
            <person name="Lalanne C."/>
            <person name="Gautier V."/>
            <person name="Ament-Velasquez S.L."/>
            <person name="Kruys A."/>
            <person name="Hutchinson M.I."/>
            <person name="Powell A.J."/>
            <person name="Barry K."/>
            <person name="Miller A.N."/>
            <person name="Grigoriev I.V."/>
            <person name="Debuchy R."/>
            <person name="Gladieux P."/>
            <person name="Hiltunen Thoren M."/>
            <person name="Johannesson H."/>
        </authorList>
    </citation>
    <scope>NUCLEOTIDE SEQUENCE</scope>
    <source>
        <strain evidence="2">CBS 757.83</strain>
    </source>
</reference>
<feature type="non-terminal residue" evidence="2">
    <location>
        <position position="500"/>
    </location>
</feature>
<feature type="compositionally biased region" description="Low complexity" evidence="1">
    <location>
        <begin position="274"/>
        <end position="290"/>
    </location>
</feature>
<feature type="region of interest" description="Disordered" evidence="1">
    <location>
        <begin position="357"/>
        <end position="434"/>
    </location>
</feature>
<dbReference type="AlphaFoldDB" id="A0AAN6Q1U3"/>
<reference evidence="2" key="2">
    <citation type="submission" date="2023-05" db="EMBL/GenBank/DDBJ databases">
        <authorList>
            <consortium name="Lawrence Berkeley National Laboratory"/>
            <person name="Steindorff A."/>
            <person name="Hensen N."/>
            <person name="Bonometti L."/>
            <person name="Westerberg I."/>
            <person name="Brannstrom I.O."/>
            <person name="Guillou S."/>
            <person name="Cros-Aarteil S."/>
            <person name="Calhoun S."/>
            <person name="Haridas S."/>
            <person name="Kuo A."/>
            <person name="Mondo S."/>
            <person name="Pangilinan J."/>
            <person name="Riley R."/>
            <person name="Labutti K."/>
            <person name="Andreopoulos B."/>
            <person name="Lipzen A."/>
            <person name="Chen C."/>
            <person name="Yanf M."/>
            <person name="Daum C."/>
            <person name="Ng V."/>
            <person name="Clum A."/>
            <person name="Ohm R."/>
            <person name="Martin F."/>
            <person name="Silar P."/>
            <person name="Natvig D."/>
            <person name="Lalanne C."/>
            <person name="Gautier V."/>
            <person name="Ament-Velasquez S.L."/>
            <person name="Kruys A."/>
            <person name="Hutchinson M.I."/>
            <person name="Powell A.J."/>
            <person name="Barry K."/>
            <person name="Miller A.N."/>
            <person name="Grigoriev I.V."/>
            <person name="Debuchy R."/>
            <person name="Gladieux P."/>
            <person name="Thoren M.H."/>
            <person name="Johannesson H."/>
        </authorList>
    </citation>
    <scope>NUCLEOTIDE SEQUENCE</scope>
    <source>
        <strain evidence="2">CBS 757.83</strain>
    </source>
</reference>
<feature type="region of interest" description="Disordered" evidence="1">
    <location>
        <begin position="94"/>
        <end position="126"/>
    </location>
</feature>
<gene>
    <name evidence="2" type="ORF">N658DRAFT_410321</name>
</gene>
<comment type="caution">
    <text evidence="2">The sequence shown here is derived from an EMBL/GenBank/DDBJ whole genome shotgun (WGS) entry which is preliminary data.</text>
</comment>
<organism evidence="2 3">
    <name type="scientific">Parathielavia hyrcaniae</name>
    <dbReference type="NCBI Taxonomy" id="113614"/>
    <lineage>
        <taxon>Eukaryota</taxon>
        <taxon>Fungi</taxon>
        <taxon>Dikarya</taxon>
        <taxon>Ascomycota</taxon>
        <taxon>Pezizomycotina</taxon>
        <taxon>Sordariomycetes</taxon>
        <taxon>Sordariomycetidae</taxon>
        <taxon>Sordariales</taxon>
        <taxon>Chaetomiaceae</taxon>
        <taxon>Parathielavia</taxon>
    </lineage>
</organism>
<evidence type="ECO:0000313" key="2">
    <source>
        <dbReference type="EMBL" id="KAK4100729.1"/>
    </source>
</evidence>
<feature type="compositionally biased region" description="Polar residues" evidence="1">
    <location>
        <begin position="97"/>
        <end position="106"/>
    </location>
</feature>
<proteinExistence type="predicted"/>
<feature type="compositionally biased region" description="Polar residues" evidence="1">
    <location>
        <begin position="190"/>
        <end position="199"/>
    </location>
</feature>
<protein>
    <submittedName>
        <fullName evidence="2">Uncharacterized protein</fullName>
    </submittedName>
</protein>
<feature type="region of interest" description="Disordered" evidence="1">
    <location>
        <begin position="190"/>
        <end position="234"/>
    </location>
</feature>
<evidence type="ECO:0000313" key="3">
    <source>
        <dbReference type="Proteomes" id="UP001305647"/>
    </source>
</evidence>
<dbReference type="Proteomes" id="UP001305647">
    <property type="component" value="Unassembled WGS sequence"/>
</dbReference>
<name>A0AAN6Q1U3_9PEZI</name>
<evidence type="ECO:0000256" key="1">
    <source>
        <dbReference type="SAM" id="MobiDB-lite"/>
    </source>
</evidence>
<sequence length="500" mass="53113">KAGKAKGIVVKPILKKLSHSEKNSLDLDRGWHEQQVEQLEVGGWDGGGGLGYQHAGQARDVSSGAGAAGFGAGDGASAGAGGGSGIRSANLKFQHGRSASQTSAGSSGPRGAFVHPFAQTPRTSTPPLSYANSLASFDNGRDCSPTITENEDDDGFDLGASTYPHPHMLAHGHGHAQAPSACISQSNLRRPSLNSQRTLSFPPEPPASKPPSLRINTGRSISGTTATSSRFAHGSLPSASHSDLLLDSHNLSVSLTGTLDSPTGSLGAGSVITSQPPHQQQEKQQSQMSPLRTSLEMAAAGFPRLRSRSEVDTATRVENIRAARRKFEERERVKEEKYDREMIRKRERRDTKMAARIEKGELPTASRTPHRKKTNTGLSTVSEPGAARPPKGGSPGVHSSPSASDVGVGAGIGLGIGRRHTDSPASNVAAKGERQQMGFAARRYESVSLETPPAFGVTVDDVRFEHTQPRRGSGAKRKTQGYWQGFLLWLRTKLLRLSAR</sequence>
<dbReference type="EMBL" id="MU863639">
    <property type="protein sequence ID" value="KAK4100729.1"/>
    <property type="molecule type" value="Genomic_DNA"/>
</dbReference>
<feature type="compositionally biased region" description="Polar residues" evidence="1">
    <location>
        <begin position="214"/>
        <end position="230"/>
    </location>
</feature>
<feature type="non-terminal residue" evidence="2">
    <location>
        <position position="1"/>
    </location>
</feature>
<feature type="region of interest" description="Disordered" evidence="1">
    <location>
        <begin position="262"/>
        <end position="291"/>
    </location>
</feature>
<accession>A0AAN6Q1U3</accession>
<keyword evidence="3" id="KW-1185">Reference proteome</keyword>